<comment type="caution">
    <text evidence="7">The sequence shown here is derived from an EMBL/GenBank/DDBJ whole genome shotgun (WGS) entry which is preliminary data.</text>
</comment>
<reference evidence="7 8" key="1">
    <citation type="submission" date="2024-09" db="EMBL/GenBank/DDBJ databases">
        <title>Laminarin stimulates single cell rates of sulfate reduction while oxygen inhibits transcriptomic activity in coastal marine sediment.</title>
        <authorList>
            <person name="Lindsay M."/>
            <person name="Orcutt B."/>
            <person name="Emerson D."/>
            <person name="Stepanauskas R."/>
            <person name="D'Angelo T."/>
        </authorList>
    </citation>
    <scope>NUCLEOTIDE SEQUENCE [LARGE SCALE GENOMIC DNA]</scope>
    <source>
        <strain evidence="7">SAG AM-311-K15</strain>
    </source>
</reference>
<dbReference type="InterPro" id="IPR008271">
    <property type="entry name" value="Ser/Thr_kinase_AS"/>
</dbReference>
<dbReference type="SMART" id="SM00220">
    <property type="entry name" value="S_TKc"/>
    <property type="match status" value="1"/>
</dbReference>
<protein>
    <submittedName>
        <fullName evidence="7">Protein kinase</fullName>
    </submittedName>
</protein>
<dbReference type="InterPro" id="IPR011009">
    <property type="entry name" value="Kinase-like_dom_sf"/>
</dbReference>
<dbReference type="InterPro" id="IPR000719">
    <property type="entry name" value="Prot_kinase_dom"/>
</dbReference>
<accession>A0ABV6YTX2</accession>
<evidence type="ECO:0000256" key="1">
    <source>
        <dbReference type="ARBA" id="ARBA00022679"/>
    </source>
</evidence>
<keyword evidence="2 5" id="KW-0547">Nucleotide-binding</keyword>
<evidence type="ECO:0000259" key="6">
    <source>
        <dbReference type="PROSITE" id="PS50011"/>
    </source>
</evidence>
<dbReference type="EMBL" id="JBHPBY010000051">
    <property type="protein sequence ID" value="MFC1849650.1"/>
    <property type="molecule type" value="Genomic_DNA"/>
</dbReference>
<dbReference type="Pfam" id="PF13191">
    <property type="entry name" value="AAA_16"/>
    <property type="match status" value="1"/>
</dbReference>
<dbReference type="Gene3D" id="1.10.510.10">
    <property type="entry name" value="Transferase(Phosphotransferase) domain 1"/>
    <property type="match status" value="2"/>
</dbReference>
<dbReference type="InterPro" id="IPR041664">
    <property type="entry name" value="AAA_16"/>
</dbReference>
<evidence type="ECO:0000313" key="8">
    <source>
        <dbReference type="Proteomes" id="UP001594351"/>
    </source>
</evidence>
<dbReference type="PROSITE" id="PS50011">
    <property type="entry name" value="PROTEIN_KINASE_DOM"/>
    <property type="match status" value="1"/>
</dbReference>
<keyword evidence="3 7" id="KW-0418">Kinase</keyword>
<keyword evidence="1" id="KW-0808">Transferase</keyword>
<feature type="binding site" evidence="5">
    <location>
        <position position="44"/>
    </location>
    <ligand>
        <name>ATP</name>
        <dbReference type="ChEBI" id="CHEBI:30616"/>
    </ligand>
</feature>
<evidence type="ECO:0000256" key="4">
    <source>
        <dbReference type="ARBA" id="ARBA00022840"/>
    </source>
</evidence>
<evidence type="ECO:0000313" key="7">
    <source>
        <dbReference type="EMBL" id="MFC1849650.1"/>
    </source>
</evidence>
<dbReference type="InterPro" id="IPR017441">
    <property type="entry name" value="Protein_kinase_ATP_BS"/>
</dbReference>
<dbReference type="Pfam" id="PF00069">
    <property type="entry name" value="Pkinase"/>
    <property type="match status" value="2"/>
</dbReference>
<dbReference type="InterPro" id="IPR025662">
    <property type="entry name" value="Sigma_54_int_dom_ATP-bd_1"/>
</dbReference>
<dbReference type="PROSITE" id="PS00108">
    <property type="entry name" value="PROTEIN_KINASE_ST"/>
    <property type="match status" value="1"/>
</dbReference>
<organism evidence="7 8">
    <name type="scientific">candidate division CSSED10-310 bacterium</name>
    <dbReference type="NCBI Taxonomy" id="2855610"/>
    <lineage>
        <taxon>Bacteria</taxon>
        <taxon>Bacteria division CSSED10-310</taxon>
    </lineage>
</organism>
<dbReference type="PANTHER" id="PTHR43289:SF6">
    <property type="entry name" value="SERINE_THREONINE-PROTEIN KINASE NEKL-3"/>
    <property type="match status" value="1"/>
</dbReference>
<dbReference type="PROSITE" id="PS00675">
    <property type="entry name" value="SIGMA54_INTERACT_1"/>
    <property type="match status" value="1"/>
</dbReference>
<dbReference type="SUPFAM" id="SSF52540">
    <property type="entry name" value="P-loop containing nucleoside triphosphate hydrolases"/>
    <property type="match status" value="1"/>
</dbReference>
<evidence type="ECO:0000256" key="2">
    <source>
        <dbReference type="ARBA" id="ARBA00022741"/>
    </source>
</evidence>
<keyword evidence="8" id="KW-1185">Reference proteome</keyword>
<dbReference type="PANTHER" id="PTHR43289">
    <property type="entry name" value="MITOGEN-ACTIVATED PROTEIN KINASE KINASE KINASE 20-RELATED"/>
    <property type="match status" value="1"/>
</dbReference>
<evidence type="ECO:0000256" key="5">
    <source>
        <dbReference type="PROSITE-ProRule" id="PRU10141"/>
    </source>
</evidence>
<keyword evidence="4 5" id="KW-0067">ATP-binding</keyword>
<name>A0ABV6YTX2_UNCC1</name>
<dbReference type="CDD" id="cd14014">
    <property type="entry name" value="STKc_PknB_like"/>
    <property type="match status" value="1"/>
</dbReference>
<dbReference type="SUPFAM" id="SSF56112">
    <property type="entry name" value="Protein kinase-like (PK-like)"/>
    <property type="match status" value="1"/>
</dbReference>
<gene>
    <name evidence="7" type="ORF">ACFL27_05515</name>
</gene>
<feature type="domain" description="Protein kinase" evidence="6">
    <location>
        <begin position="15"/>
        <end position="350"/>
    </location>
</feature>
<dbReference type="Gene3D" id="3.40.50.300">
    <property type="entry name" value="P-loop containing nucleotide triphosphate hydrolases"/>
    <property type="match status" value="1"/>
</dbReference>
<dbReference type="GO" id="GO:0016301">
    <property type="term" value="F:kinase activity"/>
    <property type="evidence" value="ECO:0007669"/>
    <property type="project" value="UniProtKB-KW"/>
</dbReference>
<sequence>MQAHHLTLGKIVGDYRIVERLGSGGMGIVYRAQHIETREYVALKTIRTVSEMQLVSIRREILGLARIQHPGIVHIKGEGIHHGVPWYAMEFLSGVTLRQYFSTKNSARFGPPGSLNMLPDADMIHSDQVTGDTSDQNRSMIATRTSDIQPALSAAGTGLTEQAQVPRVPEGALVDLVKIIPLVQQICATLSFLHGAGLVHRDLKPDNIIITQDGIPVLVDFGIMLQVSGKESREILSVEHGMVGTVHYMAPEQIRGEFVDARADLYSLGCILYELLTGKPPFARRDIKASLEGHLYLTPHPVSRVRSDIPSRIDELVLNLLAKDPRDRVGYADVVSSVLTQVTGNPGPLLRGPKPRSYLYRPRFAGRDSQLEILIERGKILASGQGGLVLIGGESGVGKTRLIIEFGHQMALQSIQVLTGECSDTTGRPLEVLLKPLQRIADRCRERGQKEADRVFGKRGSLLSQYEPSIADLPGQNRYEKPADLPVSEAKTRLFMYLCETFHLFSQEEPVLLILDDLHWADELVTGFLEYLLKTEYLGTIPFLIVGTYRPEERGLKLQKIISSEGKTDLDLTRLQDQAVATIISDMLALYPAPPLFCEFLSRHCEGNPFFVAEYIRTS</sequence>
<dbReference type="InterPro" id="IPR027417">
    <property type="entry name" value="P-loop_NTPase"/>
</dbReference>
<evidence type="ECO:0000256" key="3">
    <source>
        <dbReference type="ARBA" id="ARBA00022777"/>
    </source>
</evidence>
<proteinExistence type="predicted"/>
<dbReference type="Proteomes" id="UP001594351">
    <property type="component" value="Unassembled WGS sequence"/>
</dbReference>
<dbReference type="PROSITE" id="PS00107">
    <property type="entry name" value="PROTEIN_KINASE_ATP"/>
    <property type="match status" value="1"/>
</dbReference>